<organism evidence="3 4">
    <name type="scientific">Verticillium dahliae</name>
    <name type="common">Verticillium wilt</name>
    <dbReference type="NCBI Taxonomy" id="27337"/>
    <lineage>
        <taxon>Eukaryota</taxon>
        <taxon>Fungi</taxon>
        <taxon>Dikarya</taxon>
        <taxon>Ascomycota</taxon>
        <taxon>Pezizomycotina</taxon>
        <taxon>Sordariomycetes</taxon>
        <taxon>Hypocreomycetidae</taxon>
        <taxon>Glomerellales</taxon>
        <taxon>Plectosphaerellaceae</taxon>
        <taxon>Verticillium</taxon>
    </lineage>
</organism>
<dbReference type="SUPFAM" id="SSF55729">
    <property type="entry name" value="Acyl-CoA N-acyltransferases (Nat)"/>
    <property type="match status" value="1"/>
</dbReference>
<feature type="compositionally biased region" description="Polar residues" evidence="1">
    <location>
        <begin position="86"/>
        <end position="96"/>
    </location>
</feature>
<dbReference type="PANTHER" id="PTHR42791">
    <property type="entry name" value="GNAT FAMILY ACETYLTRANSFERASE"/>
    <property type="match status" value="1"/>
</dbReference>
<proteinExistence type="predicted"/>
<evidence type="ECO:0000259" key="2">
    <source>
        <dbReference type="PROSITE" id="PS51186"/>
    </source>
</evidence>
<name>A0A444S2P1_VERDA</name>
<dbReference type="InterPro" id="IPR016181">
    <property type="entry name" value="Acyl_CoA_acyltransferase"/>
</dbReference>
<evidence type="ECO:0000313" key="3">
    <source>
        <dbReference type="EMBL" id="RXG47691.1"/>
    </source>
</evidence>
<feature type="domain" description="N-acetyltransferase" evidence="2">
    <location>
        <begin position="212"/>
        <end position="347"/>
    </location>
</feature>
<dbReference type="InterPro" id="IPR052523">
    <property type="entry name" value="Trichothecene_AcTrans"/>
</dbReference>
<gene>
    <name evidence="3" type="ORF">VDGE_10270</name>
</gene>
<dbReference type="InterPro" id="IPR000182">
    <property type="entry name" value="GNAT_dom"/>
</dbReference>
<protein>
    <recommendedName>
        <fullName evidence="2">N-acetyltransferase domain-containing protein</fullName>
    </recommendedName>
</protein>
<reference evidence="3 4" key="1">
    <citation type="submission" date="2018-12" db="EMBL/GenBank/DDBJ databases">
        <title>Genome of Verticillium dahliae isolate Getta Getta.</title>
        <authorList>
            <person name="Gardiner D.M."/>
        </authorList>
    </citation>
    <scope>NUCLEOTIDE SEQUENCE [LARGE SCALE GENOMIC DNA]</scope>
    <source>
        <strain evidence="3 4">Getta Getta</strain>
    </source>
</reference>
<dbReference type="CDD" id="cd04301">
    <property type="entry name" value="NAT_SF"/>
    <property type="match status" value="1"/>
</dbReference>
<feature type="region of interest" description="Disordered" evidence="1">
    <location>
        <begin position="71"/>
        <end position="96"/>
    </location>
</feature>
<sequence length="369" mass="41215">MVMFHPSLFPSPLPRDTTPKYIMDWLGSSFRFPSTSYHLYFSKSGSKNSIDHRVLLAGLLHLHTSFHHTAAATTSTSSSDPPGRVTSPSGHRSTTSHIATAEGLKALMRQYTEFTQRNLATLVAEPRPSLVPPRWEDTVRAVAVAESKQAGLSLAHSFASDASSRYLLDVDDMAARSAEHKWKLHVDMMTYITTAHALDGLVTTIGPDHEAVALWVPPGKDTDGWLNLFRSGLWRLAYRLTPEARRRYNDDFLPLLHDAKAEVMGARDGECYYLVYIGTKPNARKRGYAGKLLDDMIARADAEGRPMYLESSSPDNNAYYAKFGFEFKKDIYLRGGGAPVPLSIMVREPQLVKQKPVYAAVKVQMNRLR</sequence>
<dbReference type="PANTHER" id="PTHR42791:SF1">
    <property type="entry name" value="N-ACETYLTRANSFERASE DOMAIN-CONTAINING PROTEIN"/>
    <property type="match status" value="1"/>
</dbReference>
<dbReference type="EMBL" id="RSDZ01000032">
    <property type="protein sequence ID" value="RXG47691.1"/>
    <property type="molecule type" value="Genomic_DNA"/>
</dbReference>
<dbReference type="PROSITE" id="PS51186">
    <property type="entry name" value="GNAT"/>
    <property type="match status" value="1"/>
</dbReference>
<evidence type="ECO:0000313" key="4">
    <source>
        <dbReference type="Proteomes" id="UP000288725"/>
    </source>
</evidence>
<accession>A0A444S2P1</accession>
<dbReference type="Proteomes" id="UP000288725">
    <property type="component" value="Chromosome 6"/>
</dbReference>
<evidence type="ECO:0000256" key="1">
    <source>
        <dbReference type="SAM" id="MobiDB-lite"/>
    </source>
</evidence>
<dbReference type="AlphaFoldDB" id="A0A444S2P1"/>
<comment type="caution">
    <text evidence="3">The sequence shown here is derived from an EMBL/GenBank/DDBJ whole genome shotgun (WGS) entry which is preliminary data.</text>
</comment>
<dbReference type="GO" id="GO:0016747">
    <property type="term" value="F:acyltransferase activity, transferring groups other than amino-acyl groups"/>
    <property type="evidence" value="ECO:0007669"/>
    <property type="project" value="InterPro"/>
</dbReference>
<dbReference type="Pfam" id="PF13527">
    <property type="entry name" value="Acetyltransf_9"/>
    <property type="match status" value="1"/>
</dbReference>
<dbReference type="Gene3D" id="3.40.630.30">
    <property type="match status" value="1"/>
</dbReference>